<gene>
    <name evidence="2" type="ORF">L211DRAFT_837881</name>
</gene>
<evidence type="ECO:0000313" key="2">
    <source>
        <dbReference type="EMBL" id="RPB24007.1"/>
    </source>
</evidence>
<accession>A0A3N4LM49</accession>
<proteinExistence type="predicted"/>
<organism evidence="2 3">
    <name type="scientific">Terfezia boudieri ATCC MYA-4762</name>
    <dbReference type="NCBI Taxonomy" id="1051890"/>
    <lineage>
        <taxon>Eukaryota</taxon>
        <taxon>Fungi</taxon>
        <taxon>Dikarya</taxon>
        <taxon>Ascomycota</taxon>
        <taxon>Pezizomycotina</taxon>
        <taxon>Pezizomycetes</taxon>
        <taxon>Pezizales</taxon>
        <taxon>Pezizaceae</taxon>
        <taxon>Terfezia</taxon>
    </lineage>
</organism>
<dbReference type="AlphaFoldDB" id="A0A3N4LM49"/>
<feature type="region of interest" description="Disordered" evidence="1">
    <location>
        <begin position="1"/>
        <end position="83"/>
    </location>
</feature>
<feature type="compositionally biased region" description="Acidic residues" evidence="1">
    <location>
        <begin position="52"/>
        <end position="71"/>
    </location>
</feature>
<keyword evidence="3" id="KW-1185">Reference proteome</keyword>
<protein>
    <submittedName>
        <fullName evidence="2">Uncharacterized protein</fullName>
    </submittedName>
</protein>
<dbReference type="EMBL" id="ML121543">
    <property type="protein sequence ID" value="RPB24007.1"/>
    <property type="molecule type" value="Genomic_DNA"/>
</dbReference>
<sequence length="83" mass="9201">MARTTRSKQKRAADEDNTDTEAKPQAKKKKTEGNRPTALAKRGRRSGVEPSVEQENEAEGSAEDGEFDESQGAENHMKGFQHQ</sequence>
<reference evidence="2 3" key="1">
    <citation type="journal article" date="2018" name="Nat. Ecol. Evol.">
        <title>Pezizomycetes genomes reveal the molecular basis of ectomycorrhizal truffle lifestyle.</title>
        <authorList>
            <person name="Murat C."/>
            <person name="Payen T."/>
            <person name="Noel B."/>
            <person name="Kuo A."/>
            <person name="Morin E."/>
            <person name="Chen J."/>
            <person name="Kohler A."/>
            <person name="Krizsan K."/>
            <person name="Balestrini R."/>
            <person name="Da Silva C."/>
            <person name="Montanini B."/>
            <person name="Hainaut M."/>
            <person name="Levati E."/>
            <person name="Barry K.W."/>
            <person name="Belfiori B."/>
            <person name="Cichocki N."/>
            <person name="Clum A."/>
            <person name="Dockter R.B."/>
            <person name="Fauchery L."/>
            <person name="Guy J."/>
            <person name="Iotti M."/>
            <person name="Le Tacon F."/>
            <person name="Lindquist E.A."/>
            <person name="Lipzen A."/>
            <person name="Malagnac F."/>
            <person name="Mello A."/>
            <person name="Molinier V."/>
            <person name="Miyauchi S."/>
            <person name="Poulain J."/>
            <person name="Riccioni C."/>
            <person name="Rubini A."/>
            <person name="Sitrit Y."/>
            <person name="Splivallo R."/>
            <person name="Traeger S."/>
            <person name="Wang M."/>
            <person name="Zifcakova L."/>
            <person name="Wipf D."/>
            <person name="Zambonelli A."/>
            <person name="Paolocci F."/>
            <person name="Nowrousian M."/>
            <person name="Ottonello S."/>
            <person name="Baldrian P."/>
            <person name="Spatafora J.W."/>
            <person name="Henrissat B."/>
            <person name="Nagy L.G."/>
            <person name="Aury J.M."/>
            <person name="Wincker P."/>
            <person name="Grigoriev I.V."/>
            <person name="Bonfante P."/>
            <person name="Martin F.M."/>
        </authorList>
    </citation>
    <scope>NUCLEOTIDE SEQUENCE [LARGE SCALE GENOMIC DNA]</scope>
    <source>
        <strain evidence="2 3">ATCC MYA-4762</strain>
    </source>
</reference>
<name>A0A3N4LM49_9PEZI</name>
<dbReference type="InParanoid" id="A0A3N4LM49"/>
<feature type="compositionally biased region" description="Basic residues" evidence="1">
    <location>
        <begin position="1"/>
        <end position="10"/>
    </location>
</feature>
<evidence type="ECO:0000313" key="3">
    <source>
        <dbReference type="Proteomes" id="UP000267821"/>
    </source>
</evidence>
<dbReference type="Proteomes" id="UP000267821">
    <property type="component" value="Unassembled WGS sequence"/>
</dbReference>
<evidence type="ECO:0000256" key="1">
    <source>
        <dbReference type="SAM" id="MobiDB-lite"/>
    </source>
</evidence>